<dbReference type="PROSITE" id="PS50930">
    <property type="entry name" value="HTH_LYTTR"/>
    <property type="match status" value="1"/>
</dbReference>
<protein>
    <submittedName>
        <fullName evidence="4">Two component transcriptional regulator, LytTR family</fullName>
    </submittedName>
</protein>
<evidence type="ECO:0000259" key="3">
    <source>
        <dbReference type="PROSITE" id="PS50930"/>
    </source>
</evidence>
<name>B1ZQK2_OPITP</name>
<dbReference type="InterPro" id="IPR007492">
    <property type="entry name" value="LytTR_DNA-bd_dom"/>
</dbReference>
<dbReference type="EMBL" id="CP001032">
    <property type="protein sequence ID" value="ACB75611.1"/>
    <property type="molecule type" value="Genomic_DNA"/>
</dbReference>
<evidence type="ECO:0000313" key="5">
    <source>
        <dbReference type="Proteomes" id="UP000007013"/>
    </source>
</evidence>
<dbReference type="RefSeq" id="WP_012375148.1">
    <property type="nucleotide sequence ID" value="NC_010571.1"/>
</dbReference>
<dbReference type="Gene3D" id="3.40.50.2300">
    <property type="match status" value="1"/>
</dbReference>
<dbReference type="Pfam" id="PF04397">
    <property type="entry name" value="LytTR"/>
    <property type="match status" value="1"/>
</dbReference>
<feature type="domain" description="Response regulatory" evidence="2">
    <location>
        <begin position="5"/>
        <end position="118"/>
    </location>
</feature>
<dbReference type="HOGENOM" id="CLU_000445_14_1_0"/>
<keyword evidence="5" id="KW-1185">Reference proteome</keyword>
<reference evidence="4 5" key="1">
    <citation type="journal article" date="2011" name="J. Bacteriol.">
        <title>Genome sequence of the verrucomicrobium Opitutus terrae PB90-1, an abundant inhabitant of rice paddy soil ecosystems.</title>
        <authorList>
            <person name="van Passel M.W."/>
            <person name="Kant R."/>
            <person name="Palva A."/>
            <person name="Copeland A."/>
            <person name="Lucas S."/>
            <person name="Lapidus A."/>
            <person name="Glavina del Rio T."/>
            <person name="Pitluck S."/>
            <person name="Goltsman E."/>
            <person name="Clum A."/>
            <person name="Sun H."/>
            <person name="Schmutz J."/>
            <person name="Larimer F.W."/>
            <person name="Land M.L."/>
            <person name="Hauser L."/>
            <person name="Kyrpides N."/>
            <person name="Mikhailova N."/>
            <person name="Richardson P.P."/>
            <person name="Janssen P.H."/>
            <person name="de Vos W.M."/>
            <person name="Smidt H."/>
        </authorList>
    </citation>
    <scope>NUCLEOTIDE SEQUENCE [LARGE SCALE GENOMIC DNA]</scope>
    <source>
        <strain evidence="5">DSM 11246 / JCM 15787 / PB90-1</strain>
    </source>
</reference>
<feature type="modified residue" description="4-aspartylphosphate" evidence="1">
    <location>
        <position position="56"/>
    </location>
</feature>
<dbReference type="PANTHER" id="PTHR37299">
    <property type="entry name" value="TRANSCRIPTIONAL REGULATOR-RELATED"/>
    <property type="match status" value="1"/>
</dbReference>
<dbReference type="SMART" id="SM00448">
    <property type="entry name" value="REC"/>
    <property type="match status" value="1"/>
</dbReference>
<gene>
    <name evidence="4" type="ordered locus">Oter_2329</name>
</gene>
<dbReference type="STRING" id="452637.Oter_2329"/>
<dbReference type="SMART" id="SM00850">
    <property type="entry name" value="LytTR"/>
    <property type="match status" value="1"/>
</dbReference>
<dbReference type="GO" id="GO:0003677">
    <property type="term" value="F:DNA binding"/>
    <property type="evidence" value="ECO:0007669"/>
    <property type="project" value="InterPro"/>
</dbReference>
<dbReference type="GO" id="GO:0000156">
    <property type="term" value="F:phosphorelay response regulator activity"/>
    <property type="evidence" value="ECO:0007669"/>
    <property type="project" value="InterPro"/>
</dbReference>
<feature type="domain" description="HTH LytTR-type" evidence="3">
    <location>
        <begin position="150"/>
        <end position="255"/>
    </location>
</feature>
<dbReference type="eggNOG" id="COG3279">
    <property type="taxonomic scope" value="Bacteria"/>
</dbReference>
<dbReference type="InterPro" id="IPR046947">
    <property type="entry name" value="LytR-like"/>
</dbReference>
<organism evidence="4 5">
    <name type="scientific">Opitutus terrae (strain DSM 11246 / JCM 15787 / PB90-1)</name>
    <dbReference type="NCBI Taxonomy" id="452637"/>
    <lineage>
        <taxon>Bacteria</taxon>
        <taxon>Pseudomonadati</taxon>
        <taxon>Verrucomicrobiota</taxon>
        <taxon>Opitutia</taxon>
        <taxon>Opitutales</taxon>
        <taxon>Opitutaceae</taxon>
        <taxon>Opitutus</taxon>
    </lineage>
</organism>
<dbReference type="InterPro" id="IPR011006">
    <property type="entry name" value="CheY-like_superfamily"/>
</dbReference>
<dbReference type="SUPFAM" id="SSF52172">
    <property type="entry name" value="CheY-like"/>
    <property type="match status" value="1"/>
</dbReference>
<dbReference type="AlphaFoldDB" id="B1ZQK2"/>
<dbReference type="Proteomes" id="UP000007013">
    <property type="component" value="Chromosome"/>
</dbReference>
<dbReference type="Gene3D" id="2.40.50.1020">
    <property type="entry name" value="LytTr DNA-binding domain"/>
    <property type="match status" value="1"/>
</dbReference>
<dbReference type="Pfam" id="PF00072">
    <property type="entry name" value="Response_reg"/>
    <property type="match status" value="1"/>
</dbReference>
<proteinExistence type="predicted"/>
<keyword evidence="1" id="KW-0597">Phosphoprotein</keyword>
<sequence length="255" mass="28443">MTKLRVLIVDDEPLARERVRALLAGEPTAEIIAECGNGPDAVAAIKQQRPDVVFLDMQMPGCDGLKVVGELPADDRPAIVFVTAHDRFAVEAFSVHATDYLLKPFDQERLLLAYKRAADQIRARRAGDLNTKLESLLADASPAPKKPGRLAFKSDGRVVFLKPEDIVWVEAADNYVLLHLADAPRLMLRDTLSSLEERLGSTDFVRVNRSAIVRVEQVKELQPTFHGDYTVVLRDGTRLPLSRSYRGQLERFTAE</sequence>
<evidence type="ECO:0000313" key="4">
    <source>
        <dbReference type="EMBL" id="ACB75611.1"/>
    </source>
</evidence>
<evidence type="ECO:0000256" key="1">
    <source>
        <dbReference type="PROSITE-ProRule" id="PRU00169"/>
    </source>
</evidence>
<dbReference type="PANTHER" id="PTHR37299:SF1">
    <property type="entry name" value="STAGE 0 SPORULATION PROTEIN A HOMOLOG"/>
    <property type="match status" value="1"/>
</dbReference>
<dbReference type="PROSITE" id="PS50110">
    <property type="entry name" value="RESPONSE_REGULATORY"/>
    <property type="match status" value="1"/>
</dbReference>
<accession>B1ZQK2</accession>
<dbReference type="InterPro" id="IPR001789">
    <property type="entry name" value="Sig_transdc_resp-reg_receiver"/>
</dbReference>
<evidence type="ECO:0000259" key="2">
    <source>
        <dbReference type="PROSITE" id="PS50110"/>
    </source>
</evidence>
<dbReference type="OrthoDB" id="9809318at2"/>
<dbReference type="KEGG" id="ote:Oter_2329"/>